<name>A0A0V0XNQ0_TRIPS</name>
<dbReference type="AlphaFoldDB" id="A0A0V0XNQ0"/>
<gene>
    <name evidence="4" type="primary">ubc-17</name>
    <name evidence="4" type="ORF">T4E_7807</name>
</gene>
<accession>A0A0V0XNQ0</accession>
<keyword evidence="2" id="KW-0833">Ubl conjugation pathway</keyword>
<evidence type="ECO:0000313" key="5">
    <source>
        <dbReference type="Proteomes" id="UP000054815"/>
    </source>
</evidence>
<feature type="domain" description="UBC core" evidence="3">
    <location>
        <begin position="448"/>
        <end position="614"/>
    </location>
</feature>
<evidence type="ECO:0000259" key="3">
    <source>
        <dbReference type="PROSITE" id="PS50127"/>
    </source>
</evidence>
<dbReference type="PROSITE" id="PS50127">
    <property type="entry name" value="UBC_2"/>
    <property type="match status" value="1"/>
</dbReference>
<dbReference type="InterPro" id="IPR000608">
    <property type="entry name" value="UBC"/>
</dbReference>
<reference evidence="4 5" key="1">
    <citation type="submission" date="2015-01" db="EMBL/GenBank/DDBJ databases">
        <title>Evolution of Trichinella species and genotypes.</title>
        <authorList>
            <person name="Korhonen P.K."/>
            <person name="Edoardo P."/>
            <person name="Giuseppe L.R."/>
            <person name="Gasser R.B."/>
        </authorList>
    </citation>
    <scope>NUCLEOTIDE SEQUENCE [LARGE SCALE GENOMIC DNA]</scope>
    <source>
        <strain evidence="4">ISS141</strain>
    </source>
</reference>
<proteinExistence type="predicted"/>
<evidence type="ECO:0000313" key="4">
    <source>
        <dbReference type="EMBL" id="KRX89475.1"/>
    </source>
</evidence>
<comment type="caution">
    <text evidence="4">The sequence shown here is derived from an EMBL/GenBank/DDBJ whole genome shotgun (WGS) entry which is preliminary data.</text>
</comment>
<dbReference type="Proteomes" id="UP000054815">
    <property type="component" value="Unassembled WGS sequence"/>
</dbReference>
<dbReference type="InterPro" id="IPR016135">
    <property type="entry name" value="UBQ-conjugating_enzyme/RWD"/>
</dbReference>
<dbReference type="CDD" id="cd23810">
    <property type="entry name" value="UBCc_BIRC6"/>
    <property type="match status" value="1"/>
</dbReference>
<dbReference type="STRING" id="6337.A0A0V0XNQ0"/>
<dbReference type="GO" id="GO:0004869">
    <property type="term" value="F:cysteine-type endopeptidase inhibitor activity"/>
    <property type="evidence" value="ECO:0007669"/>
    <property type="project" value="TreeGrafter"/>
</dbReference>
<organism evidence="4 5">
    <name type="scientific">Trichinella pseudospiralis</name>
    <name type="common">Parasitic roundworm</name>
    <dbReference type="NCBI Taxonomy" id="6337"/>
    <lineage>
        <taxon>Eukaryota</taxon>
        <taxon>Metazoa</taxon>
        <taxon>Ecdysozoa</taxon>
        <taxon>Nematoda</taxon>
        <taxon>Enoplea</taxon>
        <taxon>Dorylaimia</taxon>
        <taxon>Trichinellida</taxon>
        <taxon>Trichinellidae</taxon>
        <taxon>Trichinella</taxon>
    </lineage>
</organism>
<dbReference type="SMART" id="SM00212">
    <property type="entry name" value="UBCc"/>
    <property type="match status" value="1"/>
</dbReference>
<sequence length="705" mass="80432">MGTSVSLASSPEPDDLSPVERAREILKQTPLRFASMIRLSRIINDSSPADRLQLVHSGILKRIVELINGYYNCWNKLKVVDGMEKLSNSTCSSVNSHRRHQNNSFVSQITVGRRKTHTTAAANRGIGYGCGSTRCQWDIERYIEETIVREEQLAWLMHALVAFLHCSSPDFTDPTAAFEEIEKGQRPHVNADVVQLLRQSSIVTMARYNLKNESIFDISERLDFYQALLETIAAMAIYPQLAPVVLTQNSPSEESLTRQLLPRFRNLIVSYLAFIRLKLRTPDLRLSEFLERVDVCHKLLIICQERHSAKLEIDASSPTMLDTIPQTPSDSEQSSLSSSCADDINQTISIINIAPQPSLYTRWMKAKQIRSWRIIDENGKLLVPYTYGKEAKSLNPLSLSFKASSLFFITFHIATSSLFLVSSSALVANYFITRVYNKYLVFSSLLQDRGKRIAREIASLENNIPLNESNSIFVCIDESRCDLMKVLITGPDQTPYQNGCFEFDVFFPANYPFVPPKMTFLTTNSGEVRFNPNLYQDGKVCLSILNTWEGRPEEKWNPYCSLLQLLVSVQALIFVKEPYFNEPGFEKYICTDKGQHLSKSYNQQLNHATLQLAIVEQLRKPPECFKDIILRHFWFKKDSVRQQAQQCLNDAMQNCARGSRNEDRKLLYSSETETLSLKTVATTVEALNFHLNRLEKTRGLCEEDE</sequence>
<protein>
    <submittedName>
        <fullName evidence="4">Putative ubiquitin-conjugating enzyme protein 17</fullName>
    </submittedName>
</protein>
<evidence type="ECO:0000256" key="2">
    <source>
        <dbReference type="ARBA" id="ARBA00022786"/>
    </source>
</evidence>
<evidence type="ECO:0000256" key="1">
    <source>
        <dbReference type="ARBA" id="ARBA00022679"/>
    </source>
</evidence>
<dbReference type="SUPFAM" id="SSF54495">
    <property type="entry name" value="UBC-like"/>
    <property type="match status" value="1"/>
</dbReference>
<dbReference type="PANTHER" id="PTHR46116:SF39">
    <property type="entry name" value="BACULOVIRAL IAP REPEAT-CONTAINING PROTEIN 6"/>
    <property type="match status" value="1"/>
</dbReference>
<dbReference type="Gene3D" id="3.10.110.10">
    <property type="entry name" value="Ubiquitin Conjugating Enzyme"/>
    <property type="match status" value="1"/>
</dbReference>
<dbReference type="GO" id="GO:0043066">
    <property type="term" value="P:negative regulation of apoptotic process"/>
    <property type="evidence" value="ECO:0007669"/>
    <property type="project" value="TreeGrafter"/>
</dbReference>
<keyword evidence="1" id="KW-0808">Transferase</keyword>
<dbReference type="GO" id="GO:0016740">
    <property type="term" value="F:transferase activity"/>
    <property type="evidence" value="ECO:0007669"/>
    <property type="project" value="UniProtKB-KW"/>
</dbReference>
<dbReference type="GO" id="GO:0005634">
    <property type="term" value="C:nucleus"/>
    <property type="evidence" value="ECO:0007669"/>
    <property type="project" value="TreeGrafter"/>
</dbReference>
<dbReference type="EMBL" id="JYDU01000197">
    <property type="protein sequence ID" value="KRX89475.1"/>
    <property type="molecule type" value="Genomic_DNA"/>
</dbReference>
<dbReference type="PANTHER" id="PTHR46116">
    <property type="entry name" value="(E3-INDEPENDENT) E2 UBIQUITIN-CONJUGATING ENZYME"/>
    <property type="match status" value="1"/>
</dbReference>
<dbReference type="Pfam" id="PF00179">
    <property type="entry name" value="UQ_con"/>
    <property type="match status" value="1"/>
</dbReference>